<dbReference type="WBParaSite" id="SPAL_0000790550.1">
    <property type="protein sequence ID" value="SPAL_0000790550.1"/>
    <property type="gene ID" value="SPAL_0000790550"/>
</dbReference>
<proteinExistence type="predicted"/>
<evidence type="ECO:0000313" key="2">
    <source>
        <dbReference type="WBParaSite" id="SPAL_0000790550.1"/>
    </source>
</evidence>
<reference evidence="2" key="1">
    <citation type="submission" date="2017-02" db="UniProtKB">
        <authorList>
            <consortium name="WormBaseParasite"/>
        </authorList>
    </citation>
    <scope>IDENTIFICATION</scope>
</reference>
<accession>A0A0N5BPT0</accession>
<sequence length="361" mass="42976">MFHVSNELRVIFEKYLETKDESILRLHLVLLIRDVAKDDIEEEYKSYTSNKKKSKNHLKIENNEEINLMNDEKFYTHVNNVKHKKTFNTISNLISTIAKEVKNNFDKKSSQCAINLDHSYNFLSFKEIDQILINICSNKLDIKKRKKAVEKLINLDALTIIHCEQFKIFMNSIGHIFQEKLLQESILKCLAWICNSEEFNLIYNCTVFILNEAQINFGWWSNPENNSIIVFHKLLYSLLINVPEIWKFFKQHKVENICYLFKNFFKLWSGNCVILFIYAHLDKNIGIWKRFLSTSIFWKIVDMEEEKIFFDKLQLSEGNLNINDFCLIVKSKQIEQSVVENMIKNYKCSIINVYRNFKISE</sequence>
<dbReference type="Proteomes" id="UP000046392">
    <property type="component" value="Unplaced"/>
</dbReference>
<name>A0A0N5BPT0_STREA</name>
<keyword evidence="1" id="KW-1185">Reference proteome</keyword>
<organism evidence="1 2">
    <name type="scientific">Strongyloides papillosus</name>
    <name type="common">Intestinal threadworm</name>
    <dbReference type="NCBI Taxonomy" id="174720"/>
    <lineage>
        <taxon>Eukaryota</taxon>
        <taxon>Metazoa</taxon>
        <taxon>Ecdysozoa</taxon>
        <taxon>Nematoda</taxon>
        <taxon>Chromadorea</taxon>
        <taxon>Rhabditida</taxon>
        <taxon>Tylenchina</taxon>
        <taxon>Panagrolaimomorpha</taxon>
        <taxon>Strongyloidoidea</taxon>
        <taxon>Strongyloididae</taxon>
        <taxon>Strongyloides</taxon>
    </lineage>
</organism>
<evidence type="ECO:0000313" key="1">
    <source>
        <dbReference type="Proteomes" id="UP000046392"/>
    </source>
</evidence>
<protein>
    <submittedName>
        <fullName evidence="2">MI domain-containing protein</fullName>
    </submittedName>
</protein>
<dbReference type="AlphaFoldDB" id="A0A0N5BPT0"/>